<dbReference type="PANTHER" id="PTHR43738:SF1">
    <property type="entry name" value="HEMIN TRANSPORT SYSTEM PERMEASE PROTEIN HRTB-RELATED"/>
    <property type="match status" value="1"/>
</dbReference>
<comment type="function">
    <text evidence="10">Part of the ABC transporter complex hrt involved in hemin import. Responsible for the translocation of the substrate across the membrane.</text>
</comment>
<evidence type="ECO:0000256" key="2">
    <source>
        <dbReference type="ARBA" id="ARBA00008697"/>
    </source>
</evidence>
<evidence type="ECO:0000313" key="14">
    <source>
        <dbReference type="EMBL" id="KEK17985.1"/>
    </source>
</evidence>
<evidence type="ECO:0000256" key="5">
    <source>
        <dbReference type="ARBA" id="ARBA00022448"/>
    </source>
</evidence>
<feature type="domain" description="MacB-like periplasmic core" evidence="13">
    <location>
        <begin position="27"/>
        <end position="208"/>
    </location>
</feature>
<keyword evidence="8 11" id="KW-1133">Transmembrane helix</keyword>
<accession>A0A073JUM6</accession>
<dbReference type="PANTHER" id="PTHR43738">
    <property type="entry name" value="ABC TRANSPORTER, MEMBRANE PROTEIN"/>
    <property type="match status" value="1"/>
</dbReference>
<keyword evidence="15" id="KW-1185">Reference proteome</keyword>
<evidence type="ECO:0000256" key="6">
    <source>
        <dbReference type="ARBA" id="ARBA00022475"/>
    </source>
</evidence>
<dbReference type="OrthoDB" id="384327at2"/>
<dbReference type="Proteomes" id="UP000027822">
    <property type="component" value="Unassembled WGS sequence"/>
</dbReference>
<feature type="transmembrane region" description="Helical" evidence="11">
    <location>
        <begin position="233"/>
        <end position="255"/>
    </location>
</feature>
<feature type="domain" description="ABC3 transporter permease C-terminal" evidence="12">
    <location>
        <begin position="235"/>
        <end position="343"/>
    </location>
</feature>
<keyword evidence="7 11" id="KW-0812">Transmembrane</keyword>
<feature type="transmembrane region" description="Helical" evidence="11">
    <location>
        <begin position="275"/>
        <end position="299"/>
    </location>
</feature>
<dbReference type="GO" id="GO:0005886">
    <property type="term" value="C:plasma membrane"/>
    <property type="evidence" value="ECO:0007669"/>
    <property type="project" value="UniProtKB-SubCell"/>
</dbReference>
<dbReference type="InterPro" id="IPR003838">
    <property type="entry name" value="ABC3_permease_C"/>
</dbReference>
<dbReference type="eggNOG" id="COG0577">
    <property type="taxonomic scope" value="Bacteria"/>
</dbReference>
<evidence type="ECO:0000256" key="1">
    <source>
        <dbReference type="ARBA" id="ARBA00004651"/>
    </source>
</evidence>
<gene>
    <name evidence="14" type="ORF">BAMA_08125</name>
</gene>
<dbReference type="Pfam" id="PF02687">
    <property type="entry name" value="FtsX"/>
    <property type="match status" value="1"/>
</dbReference>
<evidence type="ECO:0000259" key="13">
    <source>
        <dbReference type="Pfam" id="PF12704"/>
    </source>
</evidence>
<dbReference type="STRING" id="574376.BAMA_08125"/>
<comment type="subcellular location">
    <subcellularLocation>
        <location evidence="1">Cell membrane</location>
        <topology evidence="1">Multi-pass membrane protein</topology>
    </subcellularLocation>
</comment>
<dbReference type="EMBL" id="JOTN01000019">
    <property type="protein sequence ID" value="KEK17985.1"/>
    <property type="molecule type" value="Genomic_DNA"/>
</dbReference>
<keyword evidence="6" id="KW-1003">Cell membrane</keyword>
<evidence type="ECO:0000313" key="15">
    <source>
        <dbReference type="Proteomes" id="UP000027822"/>
    </source>
</evidence>
<comment type="subunit">
    <text evidence="3">The complex is composed of two ATP-binding proteins (HrtA), two transmembrane proteins (HrtB) and a solute-binding protein.</text>
</comment>
<keyword evidence="9 11" id="KW-0472">Membrane</keyword>
<evidence type="ECO:0000256" key="7">
    <source>
        <dbReference type="ARBA" id="ARBA00022692"/>
    </source>
</evidence>
<evidence type="ECO:0000256" key="8">
    <source>
        <dbReference type="ARBA" id="ARBA00022989"/>
    </source>
</evidence>
<feature type="transmembrane region" description="Helical" evidence="11">
    <location>
        <begin position="15"/>
        <end position="36"/>
    </location>
</feature>
<proteinExistence type="inferred from homology"/>
<dbReference type="RefSeq" id="WP_034642161.1">
    <property type="nucleotide sequence ID" value="NZ_CBCSJC010000016.1"/>
</dbReference>
<feature type="transmembrane region" description="Helical" evidence="11">
    <location>
        <begin position="319"/>
        <end position="339"/>
    </location>
</feature>
<dbReference type="InterPro" id="IPR051125">
    <property type="entry name" value="ABC-4/HrtB_transporter"/>
</dbReference>
<evidence type="ECO:0000256" key="11">
    <source>
        <dbReference type="SAM" id="Phobius"/>
    </source>
</evidence>
<evidence type="ECO:0000259" key="12">
    <source>
        <dbReference type="Pfam" id="PF02687"/>
    </source>
</evidence>
<dbReference type="AlphaFoldDB" id="A0A073JUM6"/>
<keyword evidence="5" id="KW-0813">Transport</keyword>
<evidence type="ECO:0000256" key="4">
    <source>
        <dbReference type="ARBA" id="ARBA00016962"/>
    </source>
</evidence>
<protein>
    <recommendedName>
        <fullName evidence="4">Putative hemin transport system permease protein HrtB</fullName>
    </recommendedName>
</protein>
<evidence type="ECO:0000256" key="9">
    <source>
        <dbReference type="ARBA" id="ARBA00023136"/>
    </source>
</evidence>
<sequence>MFLALRELKQSKLRYGLIGCIMMLLSFLVLVISGLANGLSYDNASSIQNMDAKQFVLGKDSENKLLRSQLTEEEVQNVTKQIDEGKAVPFYVKMLTYEMKNSEKKVDIAIFANKEDTFLQPSIVKGRAVESVSNEAVADESIQQKGVHLGDVITDPISQKEFKIVGFTEGQMFSHTPVMYVNEAVWSEIAQPNQQNYSAVAVQTEEQIKNAHVVTKKEVLQSIPGYKEEQGTLTMIIVFLLVIAALLIGVFFYVITLQKTGQIGVLKAIGTTNAYLVYSLVMQACYLSVAAIVISIGLVQGLQQVLPESMPFLLTTTMIWQYASVFIVISIVGTVISLYQVLKVDALEAIGGGAL</sequence>
<comment type="similarity">
    <text evidence="2">Belongs to the ABC-4 integral membrane protein family. HrtB subfamily.</text>
</comment>
<evidence type="ECO:0000256" key="3">
    <source>
        <dbReference type="ARBA" id="ARBA00011131"/>
    </source>
</evidence>
<organism evidence="14 15">
    <name type="scientific">Bacillus manliponensis</name>
    <dbReference type="NCBI Taxonomy" id="574376"/>
    <lineage>
        <taxon>Bacteria</taxon>
        <taxon>Bacillati</taxon>
        <taxon>Bacillota</taxon>
        <taxon>Bacilli</taxon>
        <taxon>Bacillales</taxon>
        <taxon>Bacillaceae</taxon>
        <taxon>Bacillus</taxon>
        <taxon>Bacillus cereus group</taxon>
    </lineage>
</organism>
<dbReference type="Pfam" id="PF12704">
    <property type="entry name" value="MacB_PCD"/>
    <property type="match status" value="1"/>
</dbReference>
<reference evidence="14 15" key="1">
    <citation type="submission" date="2014-06" db="EMBL/GenBank/DDBJ databases">
        <title>Draft genome sequence of Bacillus manliponensis JCM 15802 (MCCC 1A00708).</title>
        <authorList>
            <person name="Lai Q."/>
            <person name="Liu Y."/>
            <person name="Shao Z."/>
        </authorList>
    </citation>
    <scope>NUCLEOTIDE SEQUENCE [LARGE SCALE GENOMIC DNA]</scope>
    <source>
        <strain evidence="14 15">JCM 15802</strain>
    </source>
</reference>
<dbReference type="InterPro" id="IPR025857">
    <property type="entry name" value="MacB_PCD"/>
</dbReference>
<name>A0A073JUM6_9BACI</name>
<comment type="caution">
    <text evidence="14">The sequence shown here is derived from an EMBL/GenBank/DDBJ whole genome shotgun (WGS) entry which is preliminary data.</text>
</comment>
<evidence type="ECO:0000256" key="10">
    <source>
        <dbReference type="ARBA" id="ARBA00024973"/>
    </source>
</evidence>